<dbReference type="InterPro" id="IPR036291">
    <property type="entry name" value="NAD(P)-bd_dom_sf"/>
</dbReference>
<dbReference type="EMBL" id="FMXQ01000005">
    <property type="protein sequence ID" value="SDB34756.1"/>
    <property type="molecule type" value="Genomic_DNA"/>
</dbReference>
<dbReference type="AlphaFoldDB" id="A0A1G6CPD9"/>
<name>A0A1G6CPD9_9HYPH</name>
<dbReference type="PANTHER" id="PTHR44013">
    <property type="entry name" value="ZINC-TYPE ALCOHOL DEHYDROGENASE-LIKE PROTEIN C16A3.02C"/>
    <property type="match status" value="1"/>
</dbReference>
<proteinExistence type="predicted"/>
<dbReference type="SUPFAM" id="SSF50129">
    <property type="entry name" value="GroES-like"/>
    <property type="match status" value="1"/>
</dbReference>
<evidence type="ECO:0000313" key="3">
    <source>
        <dbReference type="Proteomes" id="UP000199071"/>
    </source>
</evidence>
<dbReference type="STRING" id="665467.SAMN02982931_02572"/>
<gene>
    <name evidence="2" type="ORF">SAMN02982931_02572</name>
</gene>
<dbReference type="Gene3D" id="3.90.180.10">
    <property type="entry name" value="Medium-chain alcohol dehydrogenases, catalytic domain"/>
    <property type="match status" value="1"/>
</dbReference>
<keyword evidence="3" id="KW-1185">Reference proteome</keyword>
<dbReference type="InterPro" id="IPR052733">
    <property type="entry name" value="Chloroplast_QOR"/>
</dbReference>
<organism evidence="2 3">
    <name type="scientific">Bauldia litoralis</name>
    <dbReference type="NCBI Taxonomy" id="665467"/>
    <lineage>
        <taxon>Bacteria</taxon>
        <taxon>Pseudomonadati</taxon>
        <taxon>Pseudomonadota</taxon>
        <taxon>Alphaproteobacteria</taxon>
        <taxon>Hyphomicrobiales</taxon>
        <taxon>Kaistiaceae</taxon>
        <taxon>Bauldia</taxon>
    </lineage>
</organism>
<dbReference type="CDD" id="cd08267">
    <property type="entry name" value="MDR1"/>
    <property type="match status" value="1"/>
</dbReference>
<dbReference type="PROSITE" id="PS01162">
    <property type="entry name" value="QOR_ZETA_CRYSTAL"/>
    <property type="match status" value="1"/>
</dbReference>
<reference evidence="2 3" key="1">
    <citation type="submission" date="2016-10" db="EMBL/GenBank/DDBJ databases">
        <authorList>
            <person name="de Groot N.N."/>
        </authorList>
    </citation>
    <scope>NUCLEOTIDE SEQUENCE [LARGE SCALE GENOMIC DNA]</scope>
    <source>
        <strain evidence="2 3">ATCC 35022</strain>
    </source>
</reference>
<dbReference type="InterPro" id="IPR011032">
    <property type="entry name" value="GroES-like_sf"/>
</dbReference>
<dbReference type="RefSeq" id="WP_175478420.1">
    <property type="nucleotide sequence ID" value="NZ_FMXQ01000005.1"/>
</dbReference>
<dbReference type="InterPro" id="IPR002364">
    <property type="entry name" value="Quin_OxRdtase/zeta-crystal_CS"/>
</dbReference>
<evidence type="ECO:0000259" key="1">
    <source>
        <dbReference type="SMART" id="SM00829"/>
    </source>
</evidence>
<dbReference type="Pfam" id="PF13602">
    <property type="entry name" value="ADH_zinc_N_2"/>
    <property type="match status" value="1"/>
</dbReference>
<accession>A0A1G6CPD9</accession>
<dbReference type="SUPFAM" id="SSF51735">
    <property type="entry name" value="NAD(P)-binding Rossmann-fold domains"/>
    <property type="match status" value="1"/>
</dbReference>
<dbReference type="PANTHER" id="PTHR44013:SF1">
    <property type="entry name" value="ZINC-TYPE ALCOHOL DEHYDROGENASE-LIKE PROTEIN C16A3.02C"/>
    <property type="match status" value="1"/>
</dbReference>
<dbReference type="Pfam" id="PF08240">
    <property type="entry name" value="ADH_N"/>
    <property type="match status" value="1"/>
</dbReference>
<evidence type="ECO:0000313" key="2">
    <source>
        <dbReference type="EMBL" id="SDB34756.1"/>
    </source>
</evidence>
<feature type="domain" description="Enoyl reductase (ER)" evidence="1">
    <location>
        <begin position="10"/>
        <end position="319"/>
    </location>
</feature>
<dbReference type="Gene3D" id="3.40.50.720">
    <property type="entry name" value="NAD(P)-binding Rossmann-like Domain"/>
    <property type="match status" value="1"/>
</dbReference>
<dbReference type="InterPro" id="IPR013154">
    <property type="entry name" value="ADH-like_N"/>
</dbReference>
<dbReference type="SMART" id="SM00829">
    <property type="entry name" value="PKS_ER"/>
    <property type="match status" value="1"/>
</dbReference>
<protein>
    <submittedName>
        <fullName evidence="2">NADPH:quinone reductase</fullName>
    </submittedName>
</protein>
<dbReference type="GO" id="GO:0008270">
    <property type="term" value="F:zinc ion binding"/>
    <property type="evidence" value="ECO:0007669"/>
    <property type="project" value="InterPro"/>
</dbReference>
<dbReference type="GO" id="GO:0016491">
    <property type="term" value="F:oxidoreductase activity"/>
    <property type="evidence" value="ECO:0007669"/>
    <property type="project" value="InterPro"/>
</dbReference>
<dbReference type="InterPro" id="IPR020843">
    <property type="entry name" value="ER"/>
</dbReference>
<dbReference type="Proteomes" id="UP000199071">
    <property type="component" value="Unassembled WGS sequence"/>
</dbReference>
<sequence>MKAAVFEKYGSADVIAVKDVPRPEIADNQILVKVFATTVTTADWRIRASAFPGIMWLPGRLMMGLFAPKKKILGVEFSGRVVSVGDKVTRFRMGDAVFGFSGDGAHAEYVAIAEDGPVVPKPEAVGYDEAASIPFGAVSALVFLRDFARIQPGHKVLVAGASGGVGGYAVQLARHFGAEVTAVTSTANVDLVRSLGADHVVDYTQADYTRGGETYDIVIDTAGTTTFAAAKRVLAKTGVFVPLEFGAREIRQALVSRMTGGPKVVIGVSGDSREDLAFLAPLMESGELRSVIDSRYPLGRIADAHRRVESRHKTGAVVVTVAPASVPAAVESGIRAA</sequence>